<sequence>MIIEINYLTVLVLAGVLSGIGGVLWAAGRSLLQQYGNLLRDQLAAHRQDSQARQADITQRLEHIEQTLEGHAGRLSRLDAELARVPTDEDLEKIYARINASATDLAEVKGTLRGISDNLRTLMARITERGLQ</sequence>
<accession>A0ABW3WG70</accession>
<keyword evidence="3" id="KW-1185">Reference proteome</keyword>
<dbReference type="EMBL" id="JBHTMC010000027">
    <property type="protein sequence ID" value="MFD1265052.1"/>
    <property type="molecule type" value="Genomic_DNA"/>
</dbReference>
<evidence type="ECO:0000256" key="1">
    <source>
        <dbReference type="SAM" id="Phobius"/>
    </source>
</evidence>
<evidence type="ECO:0000313" key="2">
    <source>
        <dbReference type="EMBL" id="MFD1265052.1"/>
    </source>
</evidence>
<keyword evidence="1" id="KW-1133">Transmembrane helix</keyword>
<keyword evidence="1" id="KW-0812">Transmembrane</keyword>
<dbReference type="RefSeq" id="WP_002930566.1">
    <property type="nucleotide sequence ID" value="NZ_JARQZE010000001.1"/>
</dbReference>
<protein>
    <recommendedName>
        <fullName evidence="4">DUF2730 family protein</fullName>
    </recommendedName>
</protein>
<keyword evidence="1" id="KW-0472">Membrane</keyword>
<comment type="caution">
    <text evidence="2">The sequence shown here is derived from an EMBL/GenBank/DDBJ whole genome shotgun (WGS) entry which is preliminary data.</text>
</comment>
<name>A0ABW3WG70_9RHOO</name>
<feature type="transmembrane region" description="Helical" evidence="1">
    <location>
        <begin position="6"/>
        <end position="27"/>
    </location>
</feature>
<evidence type="ECO:0000313" key="3">
    <source>
        <dbReference type="Proteomes" id="UP001597158"/>
    </source>
</evidence>
<dbReference type="Gene3D" id="1.20.1480.30">
    <property type="entry name" value="Designed four-helix bundle protein"/>
    <property type="match status" value="1"/>
</dbReference>
<gene>
    <name evidence="2" type="ORF">ACFQ4M_15865</name>
</gene>
<evidence type="ECO:0008006" key="4">
    <source>
        <dbReference type="Google" id="ProtNLM"/>
    </source>
</evidence>
<organism evidence="2 3">
    <name type="scientific">Thauera mechernichensis</name>
    <dbReference type="NCBI Taxonomy" id="82788"/>
    <lineage>
        <taxon>Bacteria</taxon>
        <taxon>Pseudomonadati</taxon>
        <taxon>Pseudomonadota</taxon>
        <taxon>Betaproteobacteria</taxon>
        <taxon>Rhodocyclales</taxon>
        <taxon>Zoogloeaceae</taxon>
        <taxon>Thauera</taxon>
    </lineage>
</organism>
<proteinExistence type="predicted"/>
<dbReference type="Proteomes" id="UP001597158">
    <property type="component" value="Unassembled WGS sequence"/>
</dbReference>
<reference evidence="3" key="1">
    <citation type="journal article" date="2019" name="Int. J. Syst. Evol. Microbiol.">
        <title>The Global Catalogue of Microorganisms (GCM) 10K type strain sequencing project: providing services to taxonomists for standard genome sequencing and annotation.</title>
        <authorList>
            <consortium name="The Broad Institute Genomics Platform"/>
            <consortium name="The Broad Institute Genome Sequencing Center for Infectious Disease"/>
            <person name="Wu L."/>
            <person name="Ma J."/>
        </authorList>
    </citation>
    <scope>NUCLEOTIDE SEQUENCE [LARGE SCALE GENOMIC DNA]</scope>
    <source>
        <strain evidence="3">CCUG 48884</strain>
    </source>
</reference>